<gene>
    <name evidence="2" type="ORF">F4553_002600</name>
</gene>
<keyword evidence="1" id="KW-1133">Transmembrane helix</keyword>
<dbReference type="RefSeq" id="WP_184835708.1">
    <property type="nucleotide sequence ID" value="NZ_JACHMN010000002.1"/>
</dbReference>
<evidence type="ECO:0000256" key="1">
    <source>
        <dbReference type="SAM" id="Phobius"/>
    </source>
</evidence>
<organism evidence="2 3">
    <name type="scientific">Allocatelliglobosispora scoriae</name>
    <dbReference type="NCBI Taxonomy" id="643052"/>
    <lineage>
        <taxon>Bacteria</taxon>
        <taxon>Bacillati</taxon>
        <taxon>Actinomycetota</taxon>
        <taxon>Actinomycetes</taxon>
        <taxon>Micromonosporales</taxon>
        <taxon>Micromonosporaceae</taxon>
        <taxon>Allocatelliglobosispora</taxon>
    </lineage>
</organism>
<dbReference type="EMBL" id="JACHMN010000002">
    <property type="protein sequence ID" value="MBB5869221.1"/>
    <property type="molecule type" value="Genomic_DNA"/>
</dbReference>
<reference evidence="2 3" key="1">
    <citation type="submission" date="2020-08" db="EMBL/GenBank/DDBJ databases">
        <title>Sequencing the genomes of 1000 actinobacteria strains.</title>
        <authorList>
            <person name="Klenk H.-P."/>
        </authorList>
    </citation>
    <scope>NUCLEOTIDE SEQUENCE [LARGE SCALE GENOMIC DNA]</scope>
    <source>
        <strain evidence="2 3">DSM 45362</strain>
    </source>
</reference>
<dbReference type="AlphaFoldDB" id="A0A841BQY0"/>
<sequence length="143" mass="14998">MTHPFPGTHPVAPSPSALTLFTKKTPGSFGALMKPTAVINGHTVPLEWGQNVLQAQPGVHHIEIYCQYLWKIGKAGITVDNTTAPAAPVYYAAPWHNFSKGAIGHQPVKNPGGITILVVLAVVFALVAFCCIGASLMDGGTSV</sequence>
<name>A0A841BQY0_9ACTN</name>
<accession>A0A841BQY0</accession>
<protein>
    <submittedName>
        <fullName evidence="2">Uncharacterized protein</fullName>
    </submittedName>
</protein>
<keyword evidence="1" id="KW-0812">Transmembrane</keyword>
<evidence type="ECO:0000313" key="2">
    <source>
        <dbReference type="EMBL" id="MBB5869221.1"/>
    </source>
</evidence>
<comment type="caution">
    <text evidence="2">The sequence shown here is derived from an EMBL/GenBank/DDBJ whole genome shotgun (WGS) entry which is preliminary data.</text>
</comment>
<keyword evidence="3" id="KW-1185">Reference proteome</keyword>
<feature type="transmembrane region" description="Helical" evidence="1">
    <location>
        <begin position="114"/>
        <end position="137"/>
    </location>
</feature>
<keyword evidence="1" id="KW-0472">Membrane</keyword>
<evidence type="ECO:0000313" key="3">
    <source>
        <dbReference type="Proteomes" id="UP000587527"/>
    </source>
</evidence>
<proteinExistence type="predicted"/>
<dbReference type="Proteomes" id="UP000587527">
    <property type="component" value="Unassembled WGS sequence"/>
</dbReference>